<dbReference type="Pfam" id="PF03352">
    <property type="entry name" value="Adenine_glyco"/>
    <property type="match status" value="1"/>
</dbReference>
<dbReference type="PANTHER" id="PTHR30037:SF4">
    <property type="entry name" value="DNA-3-METHYLADENINE GLYCOSYLASE I"/>
    <property type="match status" value="1"/>
</dbReference>
<dbReference type="PANTHER" id="PTHR30037">
    <property type="entry name" value="DNA-3-METHYLADENINE GLYCOSYLASE 1"/>
    <property type="match status" value="1"/>
</dbReference>
<comment type="caution">
    <text evidence="1">The sequence shown here is derived from an EMBL/GenBank/DDBJ whole genome shotgun (WGS) entry which is preliminary data.</text>
</comment>
<dbReference type="InterPro" id="IPR011257">
    <property type="entry name" value="DNA_glycosylase"/>
</dbReference>
<evidence type="ECO:0000313" key="2">
    <source>
        <dbReference type="Proteomes" id="UP001500177"/>
    </source>
</evidence>
<gene>
    <name evidence="1" type="ORF">GCM10009690_16920</name>
</gene>
<keyword evidence="2" id="KW-1185">Reference proteome</keyword>
<accession>A0ABN2AAY3</accession>
<proteinExistence type="predicted"/>
<sequence>MAAPYRRTLTWGSERRHHVLGNQRKGRAGNVSATRYGCRMDDESQPGPVGGAVTGDDGLARTPWAYGDPMLLDYYDSEWGLPIHDEAGLFERMSLEGFQAGLSWLTILKKRERFREVFAGFDPDAVARFGESEIEQLLTDSSIIRHRGKIEACINNAVRVIELREDGGLDAFLWSFQPAQTPRPRTIAEIPTTGPESVALSKALKKKGFRFVGPTTMYALMEAIGMVDTHLLESHRRGASGVWSE</sequence>
<dbReference type="Proteomes" id="UP001500177">
    <property type="component" value="Unassembled WGS sequence"/>
</dbReference>
<dbReference type="InterPro" id="IPR005019">
    <property type="entry name" value="Adenine_glyco"/>
</dbReference>
<dbReference type="InterPro" id="IPR052891">
    <property type="entry name" value="DNA-3mA_glycosylase"/>
</dbReference>
<organism evidence="1 2">
    <name type="scientific">Brevibacterium permense</name>
    <dbReference type="NCBI Taxonomy" id="234834"/>
    <lineage>
        <taxon>Bacteria</taxon>
        <taxon>Bacillati</taxon>
        <taxon>Actinomycetota</taxon>
        <taxon>Actinomycetes</taxon>
        <taxon>Micrococcales</taxon>
        <taxon>Brevibacteriaceae</taxon>
        <taxon>Brevibacterium</taxon>
    </lineage>
</organism>
<name>A0ABN2AAY3_9MICO</name>
<reference evidence="2" key="1">
    <citation type="journal article" date="2019" name="Int. J. Syst. Evol. Microbiol.">
        <title>The Global Catalogue of Microorganisms (GCM) 10K type strain sequencing project: providing services to taxonomists for standard genome sequencing and annotation.</title>
        <authorList>
            <consortium name="The Broad Institute Genomics Platform"/>
            <consortium name="The Broad Institute Genome Sequencing Center for Infectious Disease"/>
            <person name="Wu L."/>
            <person name="Ma J."/>
        </authorList>
    </citation>
    <scope>NUCLEOTIDE SEQUENCE [LARGE SCALE GENOMIC DNA]</scope>
    <source>
        <strain evidence="2">JCM 13318</strain>
    </source>
</reference>
<dbReference type="SUPFAM" id="SSF48150">
    <property type="entry name" value="DNA-glycosylase"/>
    <property type="match status" value="1"/>
</dbReference>
<dbReference type="Gene3D" id="1.10.340.30">
    <property type="entry name" value="Hypothetical protein, domain 2"/>
    <property type="match status" value="1"/>
</dbReference>
<protein>
    <submittedName>
        <fullName evidence="1">DNA-3-methyladenine glycosylase I</fullName>
    </submittedName>
</protein>
<dbReference type="EMBL" id="BAAALX010000009">
    <property type="protein sequence ID" value="GAA1514545.1"/>
    <property type="molecule type" value="Genomic_DNA"/>
</dbReference>
<evidence type="ECO:0000313" key="1">
    <source>
        <dbReference type="EMBL" id="GAA1514545.1"/>
    </source>
</evidence>